<feature type="transmembrane region" description="Helical" evidence="1">
    <location>
        <begin position="31"/>
        <end position="53"/>
    </location>
</feature>
<keyword evidence="4" id="KW-1185">Reference proteome</keyword>
<reference evidence="3 4" key="1">
    <citation type="journal article" date="2019" name="Int. J. Syst. Evol. Microbiol.">
        <title>The Global Catalogue of Microorganisms (GCM) 10K type strain sequencing project: providing services to taxonomists for standard genome sequencing and annotation.</title>
        <authorList>
            <consortium name="The Broad Institute Genomics Platform"/>
            <consortium name="The Broad Institute Genome Sequencing Center for Infectious Disease"/>
            <person name="Wu L."/>
            <person name="Ma J."/>
        </authorList>
    </citation>
    <scope>NUCLEOTIDE SEQUENCE [LARGE SCALE GENOMIC DNA]</scope>
    <source>
        <strain evidence="3 4">JCM 6833</strain>
    </source>
</reference>
<gene>
    <name evidence="3" type="ORF">GCM10010411_47130</name>
</gene>
<sequence length="249" mass="26809">MRFSGVGTSSAGASAWSRYRMLAAEHRQERLLLRGVLACGVGVVVAGLSVWWAGPGGALAAFAAFTMYERARPGPATRWRQGAVAERRTGRSLARLDPTGFRVLHDRALPRTPSTNLDHLVIGLTGVYAIASRRWRWGLRLRSEGRRLWIGDKPAGDLAGAATRSARTVAESLSLELDYEVAVTPMVAVHGARVPRNGLRHGGVFFVAARPLPELITARPVVFTSAQVATVAAAAERALPPMLDTLSRK</sequence>
<accession>A0ABN3PXP9</accession>
<evidence type="ECO:0000259" key="2">
    <source>
        <dbReference type="PROSITE" id="PS50965"/>
    </source>
</evidence>
<keyword evidence="1" id="KW-0812">Transmembrane</keyword>
<dbReference type="Proteomes" id="UP001501509">
    <property type="component" value="Unassembled WGS sequence"/>
</dbReference>
<dbReference type="Pfam" id="PF08378">
    <property type="entry name" value="NERD"/>
    <property type="match status" value="1"/>
</dbReference>
<evidence type="ECO:0000256" key="1">
    <source>
        <dbReference type="SAM" id="Phobius"/>
    </source>
</evidence>
<organism evidence="3 4">
    <name type="scientific">Actinomadura fulvescens</name>
    <dbReference type="NCBI Taxonomy" id="46160"/>
    <lineage>
        <taxon>Bacteria</taxon>
        <taxon>Bacillati</taxon>
        <taxon>Actinomycetota</taxon>
        <taxon>Actinomycetes</taxon>
        <taxon>Streptosporangiales</taxon>
        <taxon>Thermomonosporaceae</taxon>
        <taxon>Actinomadura</taxon>
    </lineage>
</organism>
<name>A0ABN3PXP9_9ACTN</name>
<dbReference type="EMBL" id="BAAATD010000006">
    <property type="protein sequence ID" value="GAA2607482.1"/>
    <property type="molecule type" value="Genomic_DNA"/>
</dbReference>
<comment type="caution">
    <text evidence="3">The sequence shown here is derived from an EMBL/GenBank/DDBJ whole genome shotgun (WGS) entry which is preliminary data.</text>
</comment>
<keyword evidence="1" id="KW-0472">Membrane</keyword>
<dbReference type="InterPro" id="IPR011528">
    <property type="entry name" value="NERD"/>
</dbReference>
<dbReference type="PROSITE" id="PS50965">
    <property type="entry name" value="NERD"/>
    <property type="match status" value="1"/>
</dbReference>
<evidence type="ECO:0000313" key="3">
    <source>
        <dbReference type="EMBL" id="GAA2607482.1"/>
    </source>
</evidence>
<feature type="domain" description="NERD" evidence="2">
    <location>
        <begin position="81"/>
        <end position="196"/>
    </location>
</feature>
<proteinExistence type="predicted"/>
<protein>
    <recommendedName>
        <fullName evidence="2">NERD domain-containing protein</fullName>
    </recommendedName>
</protein>
<evidence type="ECO:0000313" key="4">
    <source>
        <dbReference type="Proteomes" id="UP001501509"/>
    </source>
</evidence>
<keyword evidence="1" id="KW-1133">Transmembrane helix</keyword>